<evidence type="ECO:0000313" key="1">
    <source>
        <dbReference type="EMBL" id="MEJ8279114.1"/>
    </source>
</evidence>
<reference evidence="1 2" key="1">
    <citation type="submission" date="2024-03" db="EMBL/GenBank/DDBJ databases">
        <title>Draft genome sequence of Pseudonocardia sp. DW16-2.</title>
        <authorList>
            <person name="Duangmal K."/>
        </authorList>
    </citation>
    <scope>NUCLEOTIDE SEQUENCE [LARGE SCALE GENOMIC DNA]</scope>
    <source>
        <strain evidence="1 2">DW16-2</strain>
    </source>
</reference>
<comment type="caution">
    <text evidence="1">The sequence shown here is derived from an EMBL/GenBank/DDBJ whole genome shotgun (WGS) entry which is preliminary data.</text>
</comment>
<dbReference type="Proteomes" id="UP001364211">
    <property type="component" value="Unassembled WGS sequence"/>
</dbReference>
<dbReference type="RefSeq" id="WP_340288104.1">
    <property type="nucleotide sequence ID" value="NZ_JBBJUP010000006.1"/>
</dbReference>
<sequence length="161" mass="16720">MTNPDTVLLPARRMAAAVVATVLLVGLTIGTAPAASAAAARSTPPAVREINGVCGTLLGVGTSTASMFKQVAARGAGWVSLVLAAGCLTKDVVEYSEAFNASPEGLASIRQMKARYAGWGVADWMSGAGCTYRVRRSAIADSVDAPRAYWDCSRSPYIYSD</sequence>
<evidence type="ECO:0000313" key="2">
    <source>
        <dbReference type="Proteomes" id="UP001364211"/>
    </source>
</evidence>
<gene>
    <name evidence="1" type="ORF">WJX68_09250</name>
</gene>
<protein>
    <recommendedName>
        <fullName evidence="3">Secreted protein</fullName>
    </recommendedName>
</protein>
<accession>A0ABU8T571</accession>
<keyword evidence="2" id="KW-1185">Reference proteome</keyword>
<evidence type="ECO:0008006" key="3">
    <source>
        <dbReference type="Google" id="ProtNLM"/>
    </source>
</evidence>
<organism evidence="1 2">
    <name type="scientific">Pseudonocardia spirodelae</name>
    <dbReference type="NCBI Taxonomy" id="3133431"/>
    <lineage>
        <taxon>Bacteria</taxon>
        <taxon>Bacillati</taxon>
        <taxon>Actinomycetota</taxon>
        <taxon>Actinomycetes</taxon>
        <taxon>Pseudonocardiales</taxon>
        <taxon>Pseudonocardiaceae</taxon>
        <taxon>Pseudonocardia</taxon>
    </lineage>
</organism>
<proteinExistence type="predicted"/>
<name>A0ABU8T571_9PSEU</name>
<dbReference type="EMBL" id="JBBJUP010000006">
    <property type="protein sequence ID" value="MEJ8279114.1"/>
    <property type="molecule type" value="Genomic_DNA"/>
</dbReference>